<dbReference type="EMBL" id="JAIWYP010000051">
    <property type="protein sequence ID" value="KAH3690870.1"/>
    <property type="molecule type" value="Genomic_DNA"/>
</dbReference>
<evidence type="ECO:0000256" key="2">
    <source>
        <dbReference type="ARBA" id="ARBA00012856"/>
    </source>
</evidence>
<dbReference type="InterPro" id="IPR001796">
    <property type="entry name" value="DHFR_dom"/>
</dbReference>
<dbReference type="InterPro" id="IPR017925">
    <property type="entry name" value="DHFR_CS"/>
</dbReference>
<evidence type="ECO:0000256" key="4">
    <source>
        <dbReference type="ARBA" id="ARBA00022857"/>
    </source>
</evidence>
<evidence type="ECO:0000313" key="10">
    <source>
        <dbReference type="Proteomes" id="UP000828390"/>
    </source>
</evidence>
<evidence type="ECO:0000256" key="6">
    <source>
        <dbReference type="ARBA" id="ARBA00048873"/>
    </source>
</evidence>
<comment type="similarity">
    <text evidence="7">Belongs to the dihydrofolate reductase family.</text>
</comment>
<comment type="pathway">
    <text evidence="1">Cofactor biosynthesis; tetrahydrofolate biosynthesis; 5,6,7,8-tetrahydrofolate from 7,8-dihydrofolate: step 1/1.</text>
</comment>
<evidence type="ECO:0000256" key="3">
    <source>
        <dbReference type="ARBA" id="ARBA00022563"/>
    </source>
</evidence>
<reference evidence="9" key="1">
    <citation type="journal article" date="2019" name="bioRxiv">
        <title>The Genome of the Zebra Mussel, Dreissena polymorpha: A Resource for Invasive Species Research.</title>
        <authorList>
            <person name="McCartney M.A."/>
            <person name="Auch B."/>
            <person name="Kono T."/>
            <person name="Mallez S."/>
            <person name="Zhang Y."/>
            <person name="Obille A."/>
            <person name="Becker A."/>
            <person name="Abrahante J.E."/>
            <person name="Garbe J."/>
            <person name="Badalamenti J.P."/>
            <person name="Herman A."/>
            <person name="Mangelson H."/>
            <person name="Liachko I."/>
            <person name="Sullivan S."/>
            <person name="Sone E.D."/>
            <person name="Koren S."/>
            <person name="Silverstein K.A.T."/>
            <person name="Beckman K.B."/>
            <person name="Gohl D.M."/>
        </authorList>
    </citation>
    <scope>NUCLEOTIDE SEQUENCE</scope>
    <source>
        <strain evidence="9">Duluth1</strain>
        <tissue evidence="9">Whole animal</tissue>
    </source>
</reference>
<feature type="domain" description="DHFR" evidence="8">
    <location>
        <begin position="16"/>
        <end position="200"/>
    </location>
</feature>
<reference evidence="9" key="2">
    <citation type="submission" date="2020-11" db="EMBL/GenBank/DDBJ databases">
        <authorList>
            <person name="McCartney M.A."/>
            <person name="Auch B."/>
            <person name="Kono T."/>
            <person name="Mallez S."/>
            <person name="Becker A."/>
            <person name="Gohl D.M."/>
            <person name="Silverstein K.A.T."/>
            <person name="Koren S."/>
            <person name="Bechman K.B."/>
            <person name="Herman A."/>
            <person name="Abrahante J.E."/>
            <person name="Garbe J."/>
        </authorList>
    </citation>
    <scope>NUCLEOTIDE SEQUENCE</scope>
    <source>
        <strain evidence="9">Duluth1</strain>
        <tissue evidence="9">Whole animal</tissue>
    </source>
</reference>
<dbReference type="PROSITE" id="PS00075">
    <property type="entry name" value="DHFR_1"/>
    <property type="match status" value="1"/>
</dbReference>
<dbReference type="AlphaFoldDB" id="A0A9D3Y2S0"/>
<keyword evidence="10" id="KW-1185">Reference proteome</keyword>
<name>A0A9D3Y2S0_DREPO</name>
<evidence type="ECO:0000256" key="7">
    <source>
        <dbReference type="RuleBase" id="RU004474"/>
    </source>
</evidence>
<comment type="caution">
    <text evidence="9">The sequence shown here is derived from an EMBL/GenBank/DDBJ whole genome shotgun (WGS) entry which is preliminary data.</text>
</comment>
<dbReference type="SUPFAM" id="SSF53597">
    <property type="entry name" value="Dihydrofolate reductase-like"/>
    <property type="match status" value="1"/>
</dbReference>
<dbReference type="GO" id="GO:0006730">
    <property type="term" value="P:one-carbon metabolic process"/>
    <property type="evidence" value="ECO:0007669"/>
    <property type="project" value="UniProtKB-KW"/>
</dbReference>
<accession>A0A9D3Y2S0</accession>
<dbReference type="GO" id="GO:0050661">
    <property type="term" value="F:NADP binding"/>
    <property type="evidence" value="ECO:0007669"/>
    <property type="project" value="InterPro"/>
</dbReference>
<dbReference type="GO" id="GO:0046655">
    <property type="term" value="P:folic acid metabolic process"/>
    <property type="evidence" value="ECO:0007669"/>
    <property type="project" value="TreeGrafter"/>
</dbReference>
<gene>
    <name evidence="9" type="ORF">DPMN_193056</name>
</gene>
<proteinExistence type="inferred from homology"/>
<dbReference type="PROSITE" id="PS51330">
    <property type="entry name" value="DHFR_2"/>
    <property type="match status" value="1"/>
</dbReference>
<comment type="catalytic activity">
    <reaction evidence="6">
        <text>(6S)-5,6,7,8-tetrahydrofolate + NADP(+) = 7,8-dihydrofolate + NADPH + H(+)</text>
        <dbReference type="Rhea" id="RHEA:15009"/>
        <dbReference type="ChEBI" id="CHEBI:15378"/>
        <dbReference type="ChEBI" id="CHEBI:57451"/>
        <dbReference type="ChEBI" id="CHEBI:57453"/>
        <dbReference type="ChEBI" id="CHEBI:57783"/>
        <dbReference type="ChEBI" id="CHEBI:58349"/>
        <dbReference type="EC" id="1.5.1.3"/>
    </reaction>
</comment>
<dbReference type="Gene3D" id="3.40.430.10">
    <property type="entry name" value="Dihydrofolate Reductase, subunit A"/>
    <property type="match status" value="1"/>
</dbReference>
<dbReference type="InterPro" id="IPR012259">
    <property type="entry name" value="DHFR"/>
</dbReference>
<keyword evidence="3" id="KW-0554">One-carbon metabolism</keyword>
<evidence type="ECO:0000313" key="9">
    <source>
        <dbReference type="EMBL" id="KAH3690870.1"/>
    </source>
</evidence>
<dbReference type="GO" id="GO:0005739">
    <property type="term" value="C:mitochondrion"/>
    <property type="evidence" value="ECO:0007669"/>
    <property type="project" value="TreeGrafter"/>
</dbReference>
<evidence type="ECO:0000259" key="8">
    <source>
        <dbReference type="PROSITE" id="PS51330"/>
    </source>
</evidence>
<keyword evidence="5" id="KW-0560">Oxidoreductase</keyword>
<dbReference type="GO" id="GO:0046452">
    <property type="term" value="P:dihydrofolate metabolic process"/>
    <property type="evidence" value="ECO:0007669"/>
    <property type="project" value="TreeGrafter"/>
</dbReference>
<dbReference type="OrthoDB" id="4664297at2759"/>
<dbReference type="Pfam" id="PF00186">
    <property type="entry name" value="DHFR_1"/>
    <property type="match status" value="1"/>
</dbReference>
<organism evidence="9 10">
    <name type="scientific">Dreissena polymorpha</name>
    <name type="common">Zebra mussel</name>
    <name type="synonym">Mytilus polymorpha</name>
    <dbReference type="NCBI Taxonomy" id="45954"/>
    <lineage>
        <taxon>Eukaryota</taxon>
        <taxon>Metazoa</taxon>
        <taxon>Spiralia</taxon>
        <taxon>Lophotrochozoa</taxon>
        <taxon>Mollusca</taxon>
        <taxon>Bivalvia</taxon>
        <taxon>Autobranchia</taxon>
        <taxon>Heteroconchia</taxon>
        <taxon>Euheterodonta</taxon>
        <taxon>Imparidentia</taxon>
        <taxon>Neoheterodontei</taxon>
        <taxon>Myida</taxon>
        <taxon>Dreissenoidea</taxon>
        <taxon>Dreissenidae</taxon>
        <taxon>Dreissena</taxon>
    </lineage>
</organism>
<dbReference type="CDD" id="cd00209">
    <property type="entry name" value="DHFR"/>
    <property type="match status" value="1"/>
</dbReference>
<dbReference type="PANTHER" id="PTHR48069:SF3">
    <property type="entry name" value="DIHYDROFOLATE REDUCTASE"/>
    <property type="match status" value="1"/>
</dbReference>
<keyword evidence="4" id="KW-0521">NADP</keyword>
<evidence type="ECO:0000256" key="1">
    <source>
        <dbReference type="ARBA" id="ARBA00004903"/>
    </source>
</evidence>
<dbReference type="PANTHER" id="PTHR48069">
    <property type="entry name" value="DIHYDROFOLATE REDUCTASE"/>
    <property type="match status" value="1"/>
</dbReference>
<dbReference type="InterPro" id="IPR024072">
    <property type="entry name" value="DHFR-like_dom_sf"/>
</dbReference>
<dbReference type="EC" id="1.5.1.3" evidence="2"/>
<dbReference type="GO" id="GO:0004146">
    <property type="term" value="F:dihydrofolate reductase activity"/>
    <property type="evidence" value="ECO:0007669"/>
    <property type="project" value="UniProtKB-EC"/>
</dbReference>
<dbReference type="Proteomes" id="UP000828390">
    <property type="component" value="Unassembled WGS sequence"/>
</dbReference>
<sequence length="208" mass="23620">MDIMEQNVSITNGIITFDMMAAMCHNNRGIGYQGDLPWPKLRADFEYYLKTTSTHKKDSSLMSIHVHGRKTWAVCTDFQASYGGVYHIVCSQSRDPSNKTHPNLLTVAGSVPEALENIADLDRKGKVDSVWIMGGAGIYQECLSHPLCGRIYLTHVYKDFPSDKFFPPFDDNFREVKNDATSDTYHEEDGISFEFKVYQNIRKCNTSI</sequence>
<dbReference type="PRINTS" id="PR00070">
    <property type="entry name" value="DHFR"/>
</dbReference>
<evidence type="ECO:0000256" key="5">
    <source>
        <dbReference type="ARBA" id="ARBA00023002"/>
    </source>
</evidence>
<dbReference type="GO" id="GO:0046654">
    <property type="term" value="P:tetrahydrofolate biosynthetic process"/>
    <property type="evidence" value="ECO:0007669"/>
    <property type="project" value="InterPro"/>
</dbReference>
<protein>
    <recommendedName>
        <fullName evidence="2">dihydrofolate reductase</fullName>
        <ecNumber evidence="2">1.5.1.3</ecNumber>
    </recommendedName>
</protein>